<name>A0A0L7KNC9_OPEBR</name>
<sequence length="220" mass="24798">MLRKHRLLHYVATITRIETFVNDPISFASATVDILEARKDKLISALKSYETVQLDILSIDESVCEQSYREALDLLEKRFYNKARLIGSHISILLDLPTMQKGTAASIRSLVSEVQQQLHALKNLGQPINTWEMLLISILTRKLDPITNRAYQLDRDLENMPSMADLLHFLEKRAIALEESAPPKSTCYEGTSRFYKSTPSKLSGVHNGSIGDPPIICAQT</sequence>
<comment type="caution">
    <text evidence="1">The sequence shown here is derived from an EMBL/GenBank/DDBJ whole genome shotgun (WGS) entry which is preliminary data.</text>
</comment>
<proteinExistence type="predicted"/>
<dbReference type="AlphaFoldDB" id="A0A0L7KNC9"/>
<dbReference type="EMBL" id="JTDY01008402">
    <property type="protein sequence ID" value="KOB64586.1"/>
    <property type="molecule type" value="Genomic_DNA"/>
</dbReference>
<dbReference type="Proteomes" id="UP000037510">
    <property type="component" value="Unassembled WGS sequence"/>
</dbReference>
<keyword evidence="2" id="KW-1185">Reference proteome</keyword>
<accession>A0A0L7KNC9</accession>
<gene>
    <name evidence="1" type="ORF">OBRU01_23998</name>
</gene>
<evidence type="ECO:0008006" key="3">
    <source>
        <dbReference type="Google" id="ProtNLM"/>
    </source>
</evidence>
<dbReference type="Pfam" id="PF03564">
    <property type="entry name" value="DUF1759"/>
    <property type="match status" value="1"/>
</dbReference>
<evidence type="ECO:0000313" key="1">
    <source>
        <dbReference type="EMBL" id="KOB64586.1"/>
    </source>
</evidence>
<dbReference type="InterPro" id="IPR005312">
    <property type="entry name" value="DUF1759"/>
</dbReference>
<evidence type="ECO:0000313" key="2">
    <source>
        <dbReference type="Proteomes" id="UP000037510"/>
    </source>
</evidence>
<organism evidence="1 2">
    <name type="scientific">Operophtera brumata</name>
    <name type="common">Winter moth</name>
    <name type="synonym">Phalaena brumata</name>
    <dbReference type="NCBI Taxonomy" id="104452"/>
    <lineage>
        <taxon>Eukaryota</taxon>
        <taxon>Metazoa</taxon>
        <taxon>Ecdysozoa</taxon>
        <taxon>Arthropoda</taxon>
        <taxon>Hexapoda</taxon>
        <taxon>Insecta</taxon>
        <taxon>Pterygota</taxon>
        <taxon>Neoptera</taxon>
        <taxon>Endopterygota</taxon>
        <taxon>Lepidoptera</taxon>
        <taxon>Glossata</taxon>
        <taxon>Ditrysia</taxon>
        <taxon>Geometroidea</taxon>
        <taxon>Geometridae</taxon>
        <taxon>Larentiinae</taxon>
        <taxon>Operophtera</taxon>
    </lineage>
</organism>
<protein>
    <recommendedName>
        <fullName evidence="3">Gag-pol polyprotein</fullName>
    </recommendedName>
</protein>
<reference evidence="1 2" key="1">
    <citation type="journal article" date="2015" name="Genome Biol. Evol.">
        <title>The genome of winter moth (Operophtera brumata) provides a genomic perspective on sexual dimorphism and phenology.</title>
        <authorList>
            <person name="Derks M.F."/>
            <person name="Smit S."/>
            <person name="Salis L."/>
            <person name="Schijlen E."/>
            <person name="Bossers A."/>
            <person name="Mateman C."/>
            <person name="Pijl A.S."/>
            <person name="de Ridder D."/>
            <person name="Groenen M.A."/>
            <person name="Visser M.E."/>
            <person name="Megens H.J."/>
        </authorList>
    </citation>
    <scope>NUCLEOTIDE SEQUENCE [LARGE SCALE GENOMIC DNA]</scope>
    <source>
        <strain evidence="1">WM2013NL</strain>
        <tissue evidence="1">Head and thorax</tissue>
    </source>
</reference>